<feature type="transmembrane region" description="Helical" evidence="1">
    <location>
        <begin position="92"/>
        <end position="113"/>
    </location>
</feature>
<dbReference type="RefSeq" id="WP_236497908.1">
    <property type="nucleotide sequence ID" value="NZ_CP091244.1"/>
</dbReference>
<dbReference type="Proteomes" id="UP001054801">
    <property type="component" value="Chromosome"/>
</dbReference>
<name>A0ABY3SYZ0_9GAMM</name>
<evidence type="ECO:0000256" key="1">
    <source>
        <dbReference type="SAM" id="Phobius"/>
    </source>
</evidence>
<proteinExistence type="predicted"/>
<keyword evidence="1" id="KW-0812">Transmembrane</keyword>
<accession>A0ABY3SYZ0</accession>
<protein>
    <recommendedName>
        <fullName evidence="4">DUF2062 domain-containing protein</fullName>
    </recommendedName>
</protein>
<reference evidence="2" key="1">
    <citation type="journal article" date="2022" name="Microorganisms">
        <title>Two New Species of Filamentous Sulfur Bacteria of the Genus Thiothrix, Thiothrix winogradskyi sp. nov. and 'Candidatus Thiothrix sulfatifontis' sp. nov.</title>
        <authorList>
            <person name="Ravin N.V."/>
            <person name="Rossetti S."/>
            <person name="Beletsky A.V."/>
            <person name="Kadnikov V.V."/>
            <person name="Rudenko T.S."/>
            <person name="Smolyakov D.D."/>
            <person name="Moskvitina M.I."/>
            <person name="Gureeva M.V."/>
            <person name="Mardanov A.V."/>
            <person name="Grabovich M.Y."/>
        </authorList>
    </citation>
    <scope>NUCLEOTIDE SEQUENCE</scope>
    <source>
        <strain evidence="2">CT3</strain>
    </source>
</reference>
<gene>
    <name evidence="2" type="ORF">L2Y54_17485</name>
</gene>
<keyword evidence="3" id="KW-1185">Reference proteome</keyword>
<evidence type="ECO:0008006" key="4">
    <source>
        <dbReference type="Google" id="ProtNLM"/>
    </source>
</evidence>
<feature type="transmembrane region" description="Helical" evidence="1">
    <location>
        <begin position="6"/>
        <end position="36"/>
    </location>
</feature>
<feature type="transmembrane region" description="Helical" evidence="1">
    <location>
        <begin position="43"/>
        <end position="63"/>
    </location>
</feature>
<keyword evidence="1" id="KW-1133">Transmembrane helix</keyword>
<evidence type="ECO:0000313" key="3">
    <source>
        <dbReference type="Proteomes" id="UP001054801"/>
    </source>
</evidence>
<keyword evidence="1" id="KW-0472">Membrane</keyword>
<organism evidence="2 3">
    <name type="scientific">Thiothrix winogradskyi</name>
    <dbReference type="NCBI Taxonomy" id="96472"/>
    <lineage>
        <taxon>Bacteria</taxon>
        <taxon>Pseudomonadati</taxon>
        <taxon>Pseudomonadota</taxon>
        <taxon>Gammaproteobacteria</taxon>
        <taxon>Thiotrichales</taxon>
        <taxon>Thiotrichaceae</taxon>
        <taxon>Thiothrix</taxon>
    </lineage>
</organism>
<sequence length="124" mass="13257">MKPFGLAALIFSVFGVIIPIVGPFISGLSGVLAFFAAGKGNTWGLTAVIVNIINVILLSPSLILSTQPKNPLTGKIYNDPAIVAHAQQSQSIWGVLIMIQIVALIIFLAVWLINRSKQKTTCEN</sequence>
<evidence type="ECO:0000313" key="2">
    <source>
        <dbReference type="EMBL" id="UJS23711.1"/>
    </source>
</evidence>
<dbReference type="EMBL" id="CP091244">
    <property type="protein sequence ID" value="UJS23711.1"/>
    <property type="molecule type" value="Genomic_DNA"/>
</dbReference>